<dbReference type="CDD" id="cd00586">
    <property type="entry name" value="4HBT"/>
    <property type="match status" value="1"/>
</dbReference>
<dbReference type="EMBL" id="IACK01058586">
    <property type="protein sequence ID" value="LAA75656.1"/>
    <property type="molecule type" value="Transcribed_RNA"/>
</dbReference>
<dbReference type="EMBL" id="IACK01058691">
    <property type="protein sequence ID" value="LAA75800.1"/>
    <property type="molecule type" value="Transcribed_RNA"/>
</dbReference>
<dbReference type="EMBL" id="IACK01058655">
    <property type="protein sequence ID" value="LAA75752.1"/>
    <property type="molecule type" value="Transcribed_RNA"/>
</dbReference>
<dbReference type="EMBL" id="IACK01058651">
    <property type="protein sequence ID" value="LAA75741.1"/>
    <property type="molecule type" value="Transcribed_RNA"/>
</dbReference>
<dbReference type="EMBL" id="IACK01058580">
    <property type="protein sequence ID" value="LAA75650.1"/>
    <property type="molecule type" value="Transcribed_RNA"/>
</dbReference>
<proteinExistence type="inferred from homology"/>
<dbReference type="PANTHER" id="PTHR12475:SF4">
    <property type="entry name" value="PROTEIN THEM6"/>
    <property type="match status" value="1"/>
</dbReference>
<dbReference type="EMBL" id="IACK01058628">
    <property type="protein sequence ID" value="LAA75699.1"/>
    <property type="molecule type" value="Transcribed_RNA"/>
</dbReference>
<dbReference type="EMBL" id="IACK01058653">
    <property type="protein sequence ID" value="LAA75747.1"/>
    <property type="molecule type" value="Transcribed_RNA"/>
</dbReference>
<dbReference type="EMBL" id="IACK01058656">
    <property type="protein sequence ID" value="LAA75755.1"/>
    <property type="molecule type" value="Transcribed_RNA"/>
</dbReference>
<dbReference type="EMBL" id="IACK01058609">
    <property type="protein sequence ID" value="LAA75675.1"/>
    <property type="molecule type" value="Transcribed_RNA"/>
</dbReference>
<dbReference type="EMBL" id="IACK01058648">
    <property type="protein sequence ID" value="LAA75733.1"/>
    <property type="molecule type" value="Transcribed_RNA"/>
</dbReference>
<dbReference type="EMBL" id="IACK01058630">
    <property type="protein sequence ID" value="LAA75703.1"/>
    <property type="molecule type" value="Transcribed_RNA"/>
</dbReference>
<dbReference type="EMBL" id="IACK01058673">
    <property type="protein sequence ID" value="LAA75781.1"/>
    <property type="molecule type" value="Transcribed_RNA"/>
</dbReference>
<evidence type="ECO:0000256" key="2">
    <source>
        <dbReference type="ARBA" id="ARBA00041112"/>
    </source>
</evidence>
<dbReference type="EMBL" id="IACK01058611">
    <property type="protein sequence ID" value="LAA75679.1"/>
    <property type="molecule type" value="Transcribed_RNA"/>
</dbReference>
<dbReference type="EMBL" id="IACK01058720">
    <property type="protein sequence ID" value="LAA75845.1"/>
    <property type="molecule type" value="Transcribed_RNA"/>
</dbReference>
<dbReference type="EMBL" id="IACK01058706">
    <property type="protein sequence ID" value="LAA75829.1"/>
    <property type="molecule type" value="Transcribed_RNA"/>
</dbReference>
<dbReference type="EMBL" id="IACK01058707">
    <property type="protein sequence ID" value="LAA75832.1"/>
    <property type="molecule type" value="Transcribed_RNA"/>
</dbReference>
<dbReference type="EMBL" id="IACK01058722">
    <property type="protein sequence ID" value="LAA75852.1"/>
    <property type="molecule type" value="Transcribed_RNA"/>
</dbReference>
<dbReference type="InterPro" id="IPR051490">
    <property type="entry name" value="THEM6_lcsJ_thioesterase"/>
</dbReference>
<dbReference type="EMBL" id="IACK01058599">
    <property type="protein sequence ID" value="LAA75669.1"/>
    <property type="molecule type" value="Transcribed_RNA"/>
</dbReference>
<dbReference type="EMBL" id="IACK01058565">
    <property type="protein sequence ID" value="LAA75635.1"/>
    <property type="molecule type" value="Transcribed_RNA"/>
</dbReference>
<dbReference type="Gene3D" id="3.10.129.10">
    <property type="entry name" value="Hotdog Thioesterase"/>
    <property type="match status" value="1"/>
</dbReference>
<accession>A0A2D4HUW2</accession>
<name>A0A2D4HUW2_MICLE</name>
<dbReference type="EMBL" id="IACK01058729">
    <property type="protein sequence ID" value="LAA75857.1"/>
    <property type="molecule type" value="Transcribed_RNA"/>
</dbReference>
<dbReference type="EMBL" id="IACK01058705">
    <property type="protein sequence ID" value="LAA75824.1"/>
    <property type="molecule type" value="Transcribed_RNA"/>
</dbReference>
<protein>
    <recommendedName>
        <fullName evidence="2">Protein THEM6</fullName>
    </recommendedName>
</protein>
<dbReference type="EMBL" id="IACK01058555">
    <property type="protein sequence ID" value="LAA75630.1"/>
    <property type="molecule type" value="Transcribed_RNA"/>
</dbReference>
<dbReference type="EMBL" id="IACK01058634">
    <property type="protein sequence ID" value="LAA75711.1"/>
    <property type="molecule type" value="Transcribed_RNA"/>
</dbReference>
<dbReference type="EMBL" id="IACK01058665">
    <property type="protein sequence ID" value="LAA75770.1"/>
    <property type="molecule type" value="Transcribed_RNA"/>
</dbReference>
<dbReference type="EMBL" id="IACK01058563">
    <property type="protein sequence ID" value="LAA75634.1"/>
    <property type="molecule type" value="Transcribed_RNA"/>
</dbReference>
<dbReference type="AlphaFoldDB" id="A0A2D4HUW2"/>
<dbReference type="InterPro" id="IPR029069">
    <property type="entry name" value="HotDog_dom_sf"/>
</dbReference>
<dbReference type="EMBL" id="IACK01058617">
    <property type="protein sequence ID" value="LAA75687.1"/>
    <property type="molecule type" value="Transcribed_RNA"/>
</dbReference>
<dbReference type="SUPFAM" id="SSF54637">
    <property type="entry name" value="Thioesterase/thiol ester dehydrase-isomerase"/>
    <property type="match status" value="1"/>
</dbReference>
<dbReference type="EMBL" id="IACK01058619">
    <property type="protein sequence ID" value="LAA75690.1"/>
    <property type="molecule type" value="Transcribed_RNA"/>
</dbReference>
<dbReference type="EMBL" id="IACK01058715">
    <property type="protein sequence ID" value="LAA75841.1"/>
    <property type="molecule type" value="Transcribed_RNA"/>
</dbReference>
<dbReference type="EMBL" id="IACK01058690">
    <property type="protein sequence ID" value="LAA75797.1"/>
    <property type="molecule type" value="Transcribed_RNA"/>
</dbReference>
<evidence type="ECO:0000313" key="3">
    <source>
        <dbReference type="EMBL" id="LAA75764.1"/>
    </source>
</evidence>
<dbReference type="PANTHER" id="PTHR12475">
    <property type="match status" value="1"/>
</dbReference>
<dbReference type="EMBL" id="IACK01058646">
    <property type="protein sequence ID" value="LAA75730.1"/>
    <property type="molecule type" value="Transcribed_RNA"/>
</dbReference>
<dbReference type="EMBL" id="IACK01058558">
    <property type="protein sequence ID" value="LAA75632.1"/>
    <property type="molecule type" value="Transcribed_RNA"/>
</dbReference>
<dbReference type="EMBL" id="IACK01058573">
    <property type="protein sequence ID" value="LAA75641.1"/>
    <property type="molecule type" value="Transcribed_RNA"/>
</dbReference>
<evidence type="ECO:0000256" key="1">
    <source>
        <dbReference type="ARBA" id="ARBA00038228"/>
    </source>
</evidence>
<dbReference type="EMBL" id="IACK01058652">
    <property type="protein sequence ID" value="LAA75743.1"/>
    <property type="molecule type" value="Transcribed_RNA"/>
</dbReference>
<dbReference type="EMBL" id="IACK01058730">
    <property type="protein sequence ID" value="LAA75859.1"/>
    <property type="molecule type" value="Transcribed_RNA"/>
</dbReference>
<dbReference type="EMBL" id="IACK01058731">
    <property type="protein sequence ID" value="LAA75863.1"/>
    <property type="molecule type" value="Transcribed_RNA"/>
</dbReference>
<dbReference type="EMBL" id="IACK01058594">
    <property type="protein sequence ID" value="LAA75666.1"/>
    <property type="molecule type" value="Transcribed_RNA"/>
</dbReference>
<sequence length="207" mass="24663">MLVLILFSLVCLGIAITFAFLDVWYLSLEGLMYFRYRLASPKTKVLEESIRYSWVLPSDLDLMWHMNNGRYAREADFGRYCYMFSCGIVQTIWNKKHNTMLTSSSWRFRRALKLWDRFAIRTRMVCWDDHMFYLEQQFISCQDGFVCAVALVQHRVIGISPSEVIQILYGRQVESPEIPEDIHYWMKSIQINREKLKNEIEKNSKSK</sequence>
<dbReference type="EMBL" id="IACK01058612">
    <property type="protein sequence ID" value="LAA75681.1"/>
    <property type="molecule type" value="Transcribed_RNA"/>
</dbReference>
<dbReference type="Pfam" id="PF13279">
    <property type="entry name" value="4HBT_2"/>
    <property type="match status" value="1"/>
</dbReference>
<reference evidence="3" key="1">
    <citation type="submission" date="2017-07" db="EMBL/GenBank/DDBJ databases">
        <authorList>
            <person name="Mikheyev A."/>
            <person name="Grau M."/>
        </authorList>
    </citation>
    <scope>NUCLEOTIDE SEQUENCE</scope>
    <source>
        <tissue evidence="3">Venom_gland</tissue>
    </source>
</reference>
<reference evidence="3" key="2">
    <citation type="submission" date="2017-11" db="EMBL/GenBank/DDBJ databases">
        <title>Coralsnake Venomics: Analyses of Venom Gland Transcriptomes and Proteomes of Six Brazilian Taxa.</title>
        <authorList>
            <person name="Aird S.D."/>
            <person name="Jorge da Silva N."/>
            <person name="Qiu L."/>
            <person name="Villar-Briones A."/>
            <person name="Aparecida-Saddi V."/>
            <person name="Campos-Telles M.P."/>
            <person name="Grau M."/>
            <person name="Mikheyev A.S."/>
        </authorList>
    </citation>
    <scope>NUCLEOTIDE SEQUENCE</scope>
    <source>
        <tissue evidence="3">Venom_gland</tissue>
    </source>
</reference>
<dbReference type="EMBL" id="IACK01058583">
    <property type="protein sequence ID" value="LAA75655.1"/>
    <property type="molecule type" value="Transcribed_RNA"/>
</dbReference>
<dbReference type="EMBL" id="IACK01058578">
    <property type="protein sequence ID" value="LAA75647.1"/>
    <property type="molecule type" value="Transcribed_RNA"/>
</dbReference>
<comment type="similarity">
    <text evidence="1">Belongs to the THEM6 family.</text>
</comment>
<dbReference type="EMBL" id="IACK01058590">
    <property type="protein sequence ID" value="LAA75660.1"/>
    <property type="molecule type" value="Transcribed_RNA"/>
</dbReference>
<dbReference type="EMBL" id="IACK01058674">
    <property type="protein sequence ID" value="LAA75783.1"/>
    <property type="molecule type" value="Transcribed_RNA"/>
</dbReference>
<dbReference type="EMBL" id="IACK01058667">
    <property type="protein sequence ID" value="LAA75774.1"/>
    <property type="molecule type" value="Transcribed_RNA"/>
</dbReference>
<dbReference type="EMBL" id="IACK01058593">
    <property type="protein sequence ID" value="LAA75665.1"/>
    <property type="molecule type" value="Transcribed_RNA"/>
</dbReference>
<dbReference type="EMBL" id="IACK01058732">
    <property type="protein sequence ID" value="LAA75866.1"/>
    <property type="molecule type" value="Transcribed_RNA"/>
</dbReference>
<dbReference type="EMBL" id="IACK01058660">
    <property type="protein sequence ID" value="LAA75764.1"/>
    <property type="molecule type" value="Transcribed_RNA"/>
</dbReference>
<organism evidence="3">
    <name type="scientific">Micrurus lemniscatus lemniscatus</name>
    <dbReference type="NCBI Taxonomy" id="129467"/>
    <lineage>
        <taxon>Eukaryota</taxon>
        <taxon>Metazoa</taxon>
        <taxon>Chordata</taxon>
        <taxon>Craniata</taxon>
        <taxon>Vertebrata</taxon>
        <taxon>Euteleostomi</taxon>
        <taxon>Lepidosauria</taxon>
        <taxon>Squamata</taxon>
        <taxon>Bifurcata</taxon>
        <taxon>Unidentata</taxon>
        <taxon>Episquamata</taxon>
        <taxon>Toxicofera</taxon>
        <taxon>Serpentes</taxon>
        <taxon>Colubroidea</taxon>
        <taxon>Elapidae</taxon>
        <taxon>Elapinae</taxon>
        <taxon>Micrurus</taxon>
    </lineage>
</organism>